<dbReference type="Pfam" id="PF00106">
    <property type="entry name" value="adh_short"/>
    <property type="match status" value="1"/>
</dbReference>
<dbReference type="FunFam" id="3.40.50.720:FF:000261">
    <property type="entry name" value="NADPH-dependent 1-acyldihydroxyacetone phosphate reductase"/>
    <property type="match status" value="1"/>
</dbReference>
<gene>
    <name evidence="4" type="ORF">ONZ51_g4337</name>
</gene>
<evidence type="ECO:0000256" key="2">
    <source>
        <dbReference type="ARBA" id="ARBA00023002"/>
    </source>
</evidence>
<proteinExistence type="inferred from homology"/>
<dbReference type="SUPFAM" id="SSF51735">
    <property type="entry name" value="NAD(P)-binding Rossmann-fold domains"/>
    <property type="match status" value="1"/>
</dbReference>
<reference evidence="4" key="1">
    <citation type="submission" date="2022-11" db="EMBL/GenBank/DDBJ databases">
        <title>Genome Sequence of Cubamyces cubensis.</title>
        <authorList>
            <person name="Buettner E."/>
        </authorList>
    </citation>
    <scope>NUCLEOTIDE SEQUENCE</scope>
    <source>
        <strain evidence="4">MPL-01</strain>
    </source>
</reference>
<dbReference type="Gene3D" id="3.40.50.720">
    <property type="entry name" value="NAD(P)-binding Rossmann-like Domain"/>
    <property type="match status" value="1"/>
</dbReference>
<dbReference type="InterPro" id="IPR002347">
    <property type="entry name" value="SDR_fam"/>
</dbReference>
<evidence type="ECO:0000313" key="5">
    <source>
        <dbReference type="Proteomes" id="UP001215151"/>
    </source>
</evidence>
<dbReference type="InterPro" id="IPR036291">
    <property type="entry name" value="NAD(P)-bd_dom_sf"/>
</dbReference>
<organism evidence="4 5">
    <name type="scientific">Trametes cubensis</name>
    <dbReference type="NCBI Taxonomy" id="1111947"/>
    <lineage>
        <taxon>Eukaryota</taxon>
        <taxon>Fungi</taxon>
        <taxon>Dikarya</taxon>
        <taxon>Basidiomycota</taxon>
        <taxon>Agaricomycotina</taxon>
        <taxon>Agaricomycetes</taxon>
        <taxon>Polyporales</taxon>
        <taxon>Polyporaceae</taxon>
        <taxon>Trametes</taxon>
    </lineage>
</organism>
<dbReference type="EMBL" id="JAPEVG010000083">
    <property type="protein sequence ID" value="KAJ8487195.1"/>
    <property type="molecule type" value="Genomic_DNA"/>
</dbReference>
<evidence type="ECO:0000256" key="3">
    <source>
        <dbReference type="RuleBase" id="RU000363"/>
    </source>
</evidence>
<keyword evidence="2" id="KW-0560">Oxidoreductase</keyword>
<dbReference type="AlphaFoldDB" id="A0AAD7TW97"/>
<keyword evidence="5" id="KW-1185">Reference proteome</keyword>
<dbReference type="GO" id="GO:0005783">
    <property type="term" value="C:endoplasmic reticulum"/>
    <property type="evidence" value="ECO:0007669"/>
    <property type="project" value="TreeGrafter"/>
</dbReference>
<name>A0AAD7TW97_9APHY</name>
<accession>A0AAD7TW97</accession>
<dbReference type="PANTHER" id="PTHR44169">
    <property type="entry name" value="NADPH-DEPENDENT 1-ACYLDIHYDROXYACETONE PHOSPHATE REDUCTASE"/>
    <property type="match status" value="1"/>
</dbReference>
<comment type="caution">
    <text evidence="4">The sequence shown here is derived from an EMBL/GenBank/DDBJ whole genome shotgun (WGS) entry which is preliminary data.</text>
</comment>
<dbReference type="CDD" id="cd05374">
    <property type="entry name" value="17beta-HSD-like_SDR_c"/>
    <property type="match status" value="1"/>
</dbReference>
<sequence>MSASSKIVLVTGCSAGGIGFALCEEYAACGCKVYATARKLEAMEGFKHPVERLKLDVTSDENVQEVVKTIIEKEGRIDVLVNNAGVLSSGPIIDLSMEEIKRAYDANVYSIIRMCKAVIPHMAARKSGTIVNISSLQAHIPTPWAGIYASTKAAMQSLTETLYMECTPLNISVVLVVTGAVRSNLSNNRLQTFAGLPENSLYKQFLPNILERISVSQGADSMPTAEYARRVVGASLQAKPPRSLMLGGKTLMYRVLLWLPRSLTLWLLWRRFSRATP</sequence>
<protein>
    <recommendedName>
        <fullName evidence="6">Oxidoreductase</fullName>
    </recommendedName>
</protein>
<dbReference type="PANTHER" id="PTHR44169:SF6">
    <property type="entry name" value="NADPH-DEPENDENT 1-ACYLDIHYDROXYACETONE PHOSPHATE REDUCTASE"/>
    <property type="match status" value="1"/>
</dbReference>
<evidence type="ECO:0000313" key="4">
    <source>
        <dbReference type="EMBL" id="KAJ8487195.1"/>
    </source>
</evidence>
<dbReference type="GO" id="GO:0016491">
    <property type="term" value="F:oxidoreductase activity"/>
    <property type="evidence" value="ECO:0007669"/>
    <property type="project" value="UniProtKB-KW"/>
</dbReference>
<dbReference type="PRINTS" id="PR00080">
    <property type="entry name" value="SDRFAMILY"/>
</dbReference>
<comment type="similarity">
    <text evidence="1 3">Belongs to the short-chain dehydrogenases/reductases (SDR) family.</text>
</comment>
<dbReference type="Proteomes" id="UP001215151">
    <property type="component" value="Unassembled WGS sequence"/>
</dbReference>
<dbReference type="PRINTS" id="PR00081">
    <property type="entry name" value="GDHRDH"/>
</dbReference>
<evidence type="ECO:0000256" key="1">
    <source>
        <dbReference type="ARBA" id="ARBA00006484"/>
    </source>
</evidence>
<evidence type="ECO:0008006" key="6">
    <source>
        <dbReference type="Google" id="ProtNLM"/>
    </source>
</evidence>